<keyword evidence="1" id="KW-1133">Transmembrane helix</keyword>
<evidence type="ECO:0000256" key="1">
    <source>
        <dbReference type="SAM" id="Phobius"/>
    </source>
</evidence>
<dbReference type="Gramene" id="KRH72639">
    <property type="protein sequence ID" value="KRH72639"/>
    <property type="gene ID" value="GLYMA_02G224500"/>
</dbReference>
<organism evidence="2">
    <name type="scientific">Glycine max</name>
    <name type="common">Soybean</name>
    <name type="synonym">Glycine hispida</name>
    <dbReference type="NCBI Taxonomy" id="3847"/>
    <lineage>
        <taxon>Eukaryota</taxon>
        <taxon>Viridiplantae</taxon>
        <taxon>Streptophyta</taxon>
        <taxon>Embryophyta</taxon>
        <taxon>Tracheophyta</taxon>
        <taxon>Spermatophyta</taxon>
        <taxon>Magnoliopsida</taxon>
        <taxon>eudicotyledons</taxon>
        <taxon>Gunneridae</taxon>
        <taxon>Pentapetalae</taxon>
        <taxon>rosids</taxon>
        <taxon>fabids</taxon>
        <taxon>Fabales</taxon>
        <taxon>Fabaceae</taxon>
        <taxon>Papilionoideae</taxon>
        <taxon>50 kb inversion clade</taxon>
        <taxon>NPAAA clade</taxon>
        <taxon>indigoferoid/millettioid clade</taxon>
        <taxon>Phaseoleae</taxon>
        <taxon>Glycine</taxon>
        <taxon>Glycine subgen. Soja</taxon>
    </lineage>
</organism>
<accession>A0A0R0LA49</accession>
<gene>
    <name evidence="2" type="ORF">GLYMA_02G224500</name>
</gene>
<dbReference type="AlphaFoldDB" id="A0A0R0LA49"/>
<proteinExistence type="predicted"/>
<evidence type="ECO:0000313" key="2">
    <source>
        <dbReference type="EMBL" id="KRH72639.1"/>
    </source>
</evidence>
<sequence>MVNWRKRNNMIRGVHADGVWKEEPLERFNEDHWDRPNLDGVAFEKISSDDNDMLLGSFGKEEIVEAIWDCRSSKSLNPDGYNFKFKKEFWTLMKEDFLSLLPKLLVLELLLVVTLILIILKHPFGTNGCSNHPTSGNELLHCIASSSSGKSRVCCRPALEQKWVHKILSKKQDFCRKHFIKHLVCKAGYYEK</sequence>
<evidence type="ECO:0000313" key="4">
    <source>
        <dbReference type="Proteomes" id="UP000008827"/>
    </source>
</evidence>
<name>A0A0R0LA49_SOYBN</name>
<dbReference type="Proteomes" id="UP000008827">
    <property type="component" value="Chromosome 2"/>
</dbReference>
<protein>
    <submittedName>
        <fullName evidence="2 3">Uncharacterized protein</fullName>
    </submittedName>
</protein>
<feature type="transmembrane region" description="Helical" evidence="1">
    <location>
        <begin position="100"/>
        <end position="120"/>
    </location>
</feature>
<reference evidence="2 3" key="1">
    <citation type="journal article" date="2010" name="Nature">
        <title>Genome sequence of the palaeopolyploid soybean.</title>
        <authorList>
            <person name="Schmutz J."/>
            <person name="Cannon S.B."/>
            <person name="Schlueter J."/>
            <person name="Ma J."/>
            <person name="Mitros T."/>
            <person name="Nelson W."/>
            <person name="Hyten D.L."/>
            <person name="Song Q."/>
            <person name="Thelen J.J."/>
            <person name="Cheng J."/>
            <person name="Xu D."/>
            <person name="Hellsten U."/>
            <person name="May G.D."/>
            <person name="Yu Y."/>
            <person name="Sakurai T."/>
            <person name="Umezawa T."/>
            <person name="Bhattacharyya M.K."/>
            <person name="Sandhu D."/>
            <person name="Valliyodan B."/>
            <person name="Lindquist E."/>
            <person name="Peto M."/>
            <person name="Grant D."/>
            <person name="Shu S."/>
            <person name="Goodstein D."/>
            <person name="Barry K."/>
            <person name="Futrell-Griggs M."/>
            <person name="Abernathy B."/>
            <person name="Du J."/>
            <person name="Tian Z."/>
            <person name="Zhu L."/>
            <person name="Gill N."/>
            <person name="Joshi T."/>
            <person name="Libault M."/>
            <person name="Sethuraman A."/>
            <person name="Zhang X.-C."/>
            <person name="Shinozaki K."/>
            <person name="Nguyen H.T."/>
            <person name="Wing R.A."/>
            <person name="Cregan P."/>
            <person name="Specht J."/>
            <person name="Grimwood J."/>
            <person name="Rokhsar D."/>
            <person name="Stacey G."/>
            <person name="Shoemaker R.C."/>
            <person name="Jackson S.A."/>
        </authorList>
    </citation>
    <scope>NUCLEOTIDE SEQUENCE</scope>
    <source>
        <strain evidence="3">cv. Williams 82</strain>
        <tissue evidence="2">Callus</tissue>
    </source>
</reference>
<evidence type="ECO:0000313" key="3">
    <source>
        <dbReference type="EnsemblPlants" id="KRH72639"/>
    </source>
</evidence>
<dbReference type="STRING" id="3847.A0A0R0LA49"/>
<reference evidence="2" key="3">
    <citation type="submission" date="2018-07" db="EMBL/GenBank/DDBJ databases">
        <title>WGS assembly of Glycine max.</title>
        <authorList>
            <person name="Schmutz J."/>
            <person name="Cannon S."/>
            <person name="Schlueter J."/>
            <person name="Ma J."/>
            <person name="Mitros T."/>
            <person name="Nelson W."/>
            <person name="Hyten D."/>
            <person name="Song Q."/>
            <person name="Thelen J."/>
            <person name="Cheng J."/>
            <person name="Xu D."/>
            <person name="Hellsten U."/>
            <person name="May G."/>
            <person name="Yu Y."/>
            <person name="Sakurai T."/>
            <person name="Umezawa T."/>
            <person name="Bhattacharyya M."/>
            <person name="Sandhu D."/>
            <person name="Valliyodan B."/>
            <person name="Lindquist E."/>
            <person name="Peto M."/>
            <person name="Grant D."/>
            <person name="Shu S."/>
            <person name="Goodstein D."/>
            <person name="Barry K."/>
            <person name="Futrell-Griggs M."/>
            <person name="Abernathy B."/>
            <person name="Du J."/>
            <person name="Tian Z."/>
            <person name="Zhu L."/>
            <person name="Gill N."/>
            <person name="Joshi T."/>
            <person name="Libault M."/>
            <person name="Sethuraman A."/>
            <person name="Zhang X."/>
            <person name="Shinozaki K."/>
            <person name="Nguyen H."/>
            <person name="Wing R."/>
            <person name="Cregan P."/>
            <person name="Specht J."/>
            <person name="Grimwood J."/>
            <person name="Rokhsar D."/>
            <person name="Stacey G."/>
            <person name="Shoemaker R."/>
            <person name="Jackson S."/>
        </authorList>
    </citation>
    <scope>NUCLEOTIDE SEQUENCE</scope>
    <source>
        <tissue evidence="2">Callus</tissue>
    </source>
</reference>
<dbReference type="EMBL" id="CM000835">
    <property type="protein sequence ID" value="KRH72639.1"/>
    <property type="molecule type" value="Genomic_DNA"/>
</dbReference>
<keyword evidence="4" id="KW-1185">Reference proteome</keyword>
<reference evidence="3" key="2">
    <citation type="submission" date="2018-02" db="UniProtKB">
        <authorList>
            <consortium name="EnsemblPlants"/>
        </authorList>
    </citation>
    <scope>IDENTIFICATION</scope>
    <source>
        <strain evidence="3">Williams 82</strain>
    </source>
</reference>
<dbReference type="EnsemblPlants" id="KRH72639">
    <property type="protein sequence ID" value="KRH72639"/>
    <property type="gene ID" value="GLYMA_02G224500"/>
</dbReference>
<dbReference type="InParanoid" id="A0A0R0LA49"/>
<keyword evidence="1" id="KW-0472">Membrane</keyword>
<keyword evidence="1" id="KW-0812">Transmembrane</keyword>